<dbReference type="AlphaFoldDB" id="A0AAE3KV94"/>
<accession>A0AAE3KV94</accession>
<comment type="caution">
    <text evidence="1">The sequence shown here is derived from an EMBL/GenBank/DDBJ whole genome shotgun (WGS) entry which is preliminary data.</text>
</comment>
<name>A0AAE3KV94_9BACT</name>
<dbReference type="SUPFAM" id="SSF56524">
    <property type="entry name" value="Oxidoreductase molybdopterin-binding domain"/>
    <property type="match status" value="1"/>
</dbReference>
<organism evidence="1 2">
    <name type="scientific">Lacihabitans soyangensis</name>
    <dbReference type="NCBI Taxonomy" id="869394"/>
    <lineage>
        <taxon>Bacteria</taxon>
        <taxon>Pseudomonadati</taxon>
        <taxon>Bacteroidota</taxon>
        <taxon>Cytophagia</taxon>
        <taxon>Cytophagales</taxon>
        <taxon>Leadbetterellaceae</taxon>
        <taxon>Lacihabitans</taxon>
    </lineage>
</organism>
<dbReference type="InterPro" id="IPR036374">
    <property type="entry name" value="OxRdtase_Mopterin-bd_sf"/>
</dbReference>
<evidence type="ECO:0000313" key="1">
    <source>
        <dbReference type="EMBL" id="MCP9763956.1"/>
    </source>
</evidence>
<proteinExistence type="predicted"/>
<protein>
    <submittedName>
        <fullName evidence="1">Molybdopterin-binding protein</fullName>
    </submittedName>
</protein>
<reference evidence="1 2" key="1">
    <citation type="submission" date="2018-11" db="EMBL/GenBank/DDBJ databases">
        <title>Novel bacteria species description.</title>
        <authorList>
            <person name="Han J.-H."/>
        </authorList>
    </citation>
    <scope>NUCLEOTIDE SEQUENCE [LARGE SCALE GENOMIC DNA]</scope>
    <source>
        <strain evidence="1 2">KCTC23259</strain>
    </source>
</reference>
<gene>
    <name evidence="1" type="ORF">EGI31_13450</name>
</gene>
<keyword evidence="2" id="KW-1185">Reference proteome</keyword>
<dbReference type="RefSeq" id="WP_255037718.1">
    <property type="nucleotide sequence ID" value="NZ_RJUF01000048.1"/>
</dbReference>
<evidence type="ECO:0000313" key="2">
    <source>
        <dbReference type="Proteomes" id="UP001204144"/>
    </source>
</evidence>
<dbReference type="EMBL" id="RJUF01000048">
    <property type="protein sequence ID" value="MCP9763956.1"/>
    <property type="molecule type" value="Genomic_DNA"/>
</dbReference>
<sequence length="170" mass="19243">MKAQIFTFFILISPLLGSSQKNVESTNEFVIKGLVETPKTITFADLQNKQTVEIGDFKITNHVGEFRKEYKNMKGVPLLSLLNDIKITTESPKLLSEYYLILKASDGYSVVLSWNELFNTDLGNSFFIVTEADGKSQTDSSERILMIANKDFKTGRRHIKGLQSIEIKKI</sequence>
<dbReference type="Proteomes" id="UP001204144">
    <property type="component" value="Unassembled WGS sequence"/>
</dbReference>